<comment type="caution">
    <text evidence="2">The sequence shown here is derived from an EMBL/GenBank/DDBJ whole genome shotgun (WGS) entry which is preliminary data.</text>
</comment>
<reference evidence="2 3" key="1">
    <citation type="submission" date="2022-07" db="EMBL/GenBank/DDBJ databases">
        <title>Genome stability of Gluconacetobacter entanii AV429.</title>
        <authorList>
            <person name="Trcek J."/>
            <person name="Cepec E."/>
        </authorList>
    </citation>
    <scope>NUCLEOTIDE SEQUENCE [LARGE SCALE GENOMIC DNA]</scope>
    <source>
        <strain evidence="2 3">AV429_2022</strain>
    </source>
</reference>
<feature type="compositionally biased region" description="Pro residues" evidence="1">
    <location>
        <begin position="190"/>
        <end position="199"/>
    </location>
</feature>
<evidence type="ECO:0000256" key="1">
    <source>
        <dbReference type="SAM" id="MobiDB-lite"/>
    </source>
</evidence>
<evidence type="ECO:0000313" key="2">
    <source>
        <dbReference type="EMBL" id="MCW4591477.1"/>
    </source>
</evidence>
<sequence length="199" mass="21055">MAGRRLHDLPQGDIRRMFHPSSPSPSLPAGRTATWRSVLHGAMVAGALCMGGIAGAQAATDRGATVILAQHPGTELDRQAHILQAQDLRDARARGEHPVILTASGPLSDQPGDMALFVQLQSPGLCGSAGCSTSVFLRRGTRWTQVLDSLSGPVRIMPQSHGGMHDLLVDDGDRWIWNGSTYDDTQATTPSPPGPAAVR</sequence>
<feature type="compositionally biased region" description="Basic and acidic residues" evidence="1">
    <location>
        <begin position="1"/>
        <end position="16"/>
    </location>
</feature>
<dbReference type="EMBL" id="JANGSQ010000107">
    <property type="protein sequence ID" value="MCW4591477.1"/>
    <property type="molecule type" value="Genomic_DNA"/>
</dbReference>
<organism evidence="2 3">
    <name type="scientific">Gluconacetobacter entanii</name>
    <dbReference type="NCBI Taxonomy" id="108528"/>
    <lineage>
        <taxon>Bacteria</taxon>
        <taxon>Pseudomonadati</taxon>
        <taxon>Pseudomonadota</taxon>
        <taxon>Alphaproteobacteria</taxon>
        <taxon>Acetobacterales</taxon>
        <taxon>Acetobacteraceae</taxon>
        <taxon>Gluconacetobacter</taxon>
    </lineage>
</organism>
<feature type="region of interest" description="Disordered" evidence="1">
    <location>
        <begin position="1"/>
        <end position="30"/>
    </location>
</feature>
<name>A0ABT3K7R9_9PROT</name>
<dbReference type="RefSeq" id="WP_265145569.1">
    <property type="nucleotide sequence ID" value="NZ_JANGSQ010000107.1"/>
</dbReference>
<dbReference type="Proteomes" id="UP001526337">
    <property type="component" value="Unassembled WGS sequence"/>
</dbReference>
<gene>
    <name evidence="2" type="ORF">NO263_12885</name>
</gene>
<protein>
    <submittedName>
        <fullName evidence="2">Uncharacterized protein</fullName>
    </submittedName>
</protein>
<feature type="region of interest" description="Disordered" evidence="1">
    <location>
        <begin position="180"/>
        <end position="199"/>
    </location>
</feature>
<keyword evidence="3" id="KW-1185">Reference proteome</keyword>
<evidence type="ECO:0000313" key="3">
    <source>
        <dbReference type="Proteomes" id="UP001526337"/>
    </source>
</evidence>
<proteinExistence type="predicted"/>
<feature type="compositionally biased region" description="Polar residues" evidence="1">
    <location>
        <begin position="180"/>
        <end position="189"/>
    </location>
</feature>
<accession>A0ABT3K7R9</accession>